<sequence length="452" mass="51441">MPKAVRASTRRTHRHAEAVERPGRVTRLQLNPQLTTKTPVPSNSTMRRKLKTQSLPLYTRSQTEISADPNRLLPLFCLPREIIQDIAANHLPLDSAVSLTLTCKEALAIIGTWSWLQIKKLERLSLFRECFVRALARDCASEDEAALTYCSICNTLHPPLHIPRNHIRTALTPYCFGQADCVSYFPRMNDERGYSLVFDHVAEALRQSSEYAKKGCHGPQINLLAGDYTVKYPKIELSWQITSKGRRVDGNLIVQHIHTFQTLRDYNNMRGKKSLYAADILALSIRLCPHQSTVTTGPRAPSRYIKSEEKNSPQFTHAITTAFPTTKRERVGGTYILQQRMNNAFSHPTPRELEAMNAANAGDKNILWCCRSCPTKYRIEFSGKRLKIVAWHSFGRDQLHASKCWKWFVRREGKLLGTSKRNDEWWSPARTVPDFKIGGGGWEDELLGVGKE</sequence>
<proteinExistence type="predicted"/>
<evidence type="ECO:0000313" key="3">
    <source>
        <dbReference type="Proteomes" id="UP000472372"/>
    </source>
</evidence>
<protein>
    <submittedName>
        <fullName evidence="2">Uncharacterized protein</fullName>
    </submittedName>
</protein>
<accession>A0A6S6VDI0</accession>
<organism evidence="2 3">
    <name type="scientific">Pyrenophora teres f. teres</name>
    <dbReference type="NCBI Taxonomy" id="97479"/>
    <lineage>
        <taxon>Eukaryota</taxon>
        <taxon>Fungi</taxon>
        <taxon>Dikarya</taxon>
        <taxon>Ascomycota</taxon>
        <taxon>Pezizomycotina</taxon>
        <taxon>Dothideomycetes</taxon>
        <taxon>Pleosporomycetidae</taxon>
        <taxon>Pleosporales</taxon>
        <taxon>Pleosporineae</taxon>
        <taxon>Pleosporaceae</taxon>
        <taxon>Pyrenophora</taxon>
    </lineage>
</organism>
<name>A0A6S6VDI0_9PLEO</name>
<dbReference type="EMBL" id="HG992978">
    <property type="protein sequence ID" value="CAE7011045.1"/>
    <property type="molecule type" value="Genomic_DNA"/>
</dbReference>
<feature type="region of interest" description="Disordered" evidence="1">
    <location>
        <begin position="34"/>
        <end position="53"/>
    </location>
</feature>
<evidence type="ECO:0000313" key="2">
    <source>
        <dbReference type="EMBL" id="CAE7011045.1"/>
    </source>
</evidence>
<dbReference type="Proteomes" id="UP000472372">
    <property type="component" value="Chromosome 2"/>
</dbReference>
<feature type="compositionally biased region" description="Polar residues" evidence="1">
    <location>
        <begin position="34"/>
        <end position="45"/>
    </location>
</feature>
<reference evidence="2" key="1">
    <citation type="submission" date="2021-02" db="EMBL/GenBank/DDBJ databases">
        <authorList>
            <person name="Syme A R."/>
            <person name="Syme A R."/>
            <person name="Moolhuijzen P."/>
        </authorList>
    </citation>
    <scope>NUCLEOTIDE SEQUENCE</scope>
    <source>
        <strain evidence="2">W1-1</strain>
    </source>
</reference>
<gene>
    <name evidence="2" type="ORF">PTTW11_02120</name>
</gene>
<evidence type="ECO:0000256" key="1">
    <source>
        <dbReference type="SAM" id="MobiDB-lite"/>
    </source>
</evidence>
<dbReference type="AlphaFoldDB" id="A0A6S6VDI0"/>